<keyword evidence="11" id="KW-0732">Signal</keyword>
<dbReference type="GO" id="GO:0002486">
    <property type="term" value="P:antigen processing and presentation of endogenous peptide antigen via MHC class I via ER pathway, TAP-independent"/>
    <property type="evidence" value="ECO:0007669"/>
    <property type="project" value="TreeGrafter"/>
</dbReference>
<evidence type="ECO:0000256" key="4">
    <source>
        <dbReference type="ARBA" id="ARBA00022451"/>
    </source>
</evidence>
<sequence length="386" mass="43033">VSPRMGATVHPALLLLLADPRCGSHRSPPPGSHSLLYFYTTVSRPGLGDPRFIFVGYVDDTQFVRFDSDAETPRVEPCVGWMEQERPEYWELQTQMAWTQAKLSGGSLMTLLRYFNQSKDDSHTLQGMRGCDVGADGRLLHGYNQLGYDGEDYLTLNEDLSSWTATLGQISQGKLGDHLKDSCVETLHKHLEKGKEVLLRSDPPKAHVTHHPGYKGDVTLRCWALGFYPAEISLTWQLDGEDLIQEMEFVETRPAGDGNFQKWAAVVVPSGEEQKYTCHVHHEGLPEPLTLRWAHPAHSPPSTSSLLKPDQVLLCSFLGRNSGQDSGETAVDDEVICGERQTTQVGAGESLCTQTFRVRRKLFRMSPLYRDICLNLVGDGHSLWGA</sequence>
<comment type="function">
    <text evidence="1">Involved in the presentation of foreign antigens to the immune system.</text>
</comment>
<dbReference type="FunFam" id="2.60.40.10:FF:000014">
    <property type="entry name" value="H-2 class I histocompatibility antigen, alpha chain"/>
    <property type="match status" value="1"/>
</dbReference>
<keyword evidence="6" id="KW-0391">Immunity</keyword>
<dbReference type="Ensembl" id="ENSCGRT00001015941.1">
    <property type="protein sequence ID" value="ENSCGRP00001011709.1"/>
    <property type="gene ID" value="ENSCGRG00001013282.1"/>
</dbReference>
<keyword evidence="4" id="KW-0490">MHC I</keyword>
<dbReference type="Proteomes" id="UP000694386">
    <property type="component" value="Unplaced"/>
</dbReference>
<evidence type="ECO:0000256" key="11">
    <source>
        <dbReference type="SAM" id="SignalP"/>
    </source>
</evidence>
<dbReference type="PROSITE" id="PS50835">
    <property type="entry name" value="IG_LIKE"/>
    <property type="match status" value="1"/>
</dbReference>
<feature type="chain" id="PRO_5034869226" description="Ig-like domain-containing protein" evidence="11">
    <location>
        <begin position="25"/>
        <end position="386"/>
    </location>
</feature>
<evidence type="ECO:0000256" key="2">
    <source>
        <dbReference type="ARBA" id="ARBA00004479"/>
    </source>
</evidence>
<evidence type="ECO:0000256" key="5">
    <source>
        <dbReference type="ARBA" id="ARBA00022692"/>
    </source>
</evidence>
<dbReference type="InterPro" id="IPR037055">
    <property type="entry name" value="MHC_I-like_Ag-recog_sf"/>
</dbReference>
<feature type="signal peptide" evidence="11">
    <location>
        <begin position="1"/>
        <end position="24"/>
    </location>
</feature>
<evidence type="ECO:0000256" key="8">
    <source>
        <dbReference type="ARBA" id="ARBA00023136"/>
    </source>
</evidence>
<dbReference type="AlphaFoldDB" id="A0A8C2M228"/>
<evidence type="ECO:0000256" key="10">
    <source>
        <dbReference type="RuleBase" id="RU004439"/>
    </source>
</evidence>
<dbReference type="GO" id="GO:0042605">
    <property type="term" value="F:peptide antigen binding"/>
    <property type="evidence" value="ECO:0007669"/>
    <property type="project" value="TreeGrafter"/>
</dbReference>
<proteinExistence type="inferred from homology"/>
<reference evidence="13" key="1">
    <citation type="submission" date="2025-08" db="UniProtKB">
        <authorList>
            <consortium name="Ensembl"/>
        </authorList>
    </citation>
    <scope>IDENTIFICATION</scope>
</reference>
<evidence type="ECO:0000313" key="13">
    <source>
        <dbReference type="Ensembl" id="ENSCGRP00001011709.1"/>
    </source>
</evidence>
<evidence type="ECO:0000256" key="6">
    <source>
        <dbReference type="ARBA" id="ARBA00022859"/>
    </source>
</evidence>
<dbReference type="InterPro" id="IPR001039">
    <property type="entry name" value="MHC_I_a_a1/a2"/>
</dbReference>
<dbReference type="Gene3D" id="3.30.500.10">
    <property type="entry name" value="MHC class I-like antigen recognition-like"/>
    <property type="match status" value="1"/>
</dbReference>
<dbReference type="InterPro" id="IPR036179">
    <property type="entry name" value="Ig-like_dom_sf"/>
</dbReference>
<reference evidence="13" key="2">
    <citation type="submission" date="2025-09" db="UniProtKB">
        <authorList>
            <consortium name="Ensembl"/>
        </authorList>
    </citation>
    <scope>IDENTIFICATION</scope>
</reference>
<dbReference type="Pfam" id="PF00129">
    <property type="entry name" value="MHC_I"/>
    <property type="match status" value="1"/>
</dbReference>
<evidence type="ECO:0000256" key="9">
    <source>
        <dbReference type="ARBA" id="ARBA00023180"/>
    </source>
</evidence>
<dbReference type="PANTHER" id="PTHR16675:SF264">
    <property type="entry name" value="HISTOCOMPATIBILITY 2, T REGION LOCUS 22"/>
    <property type="match status" value="1"/>
</dbReference>
<dbReference type="GO" id="GO:0002476">
    <property type="term" value="P:antigen processing and presentation of endogenous peptide antigen via MHC class Ib"/>
    <property type="evidence" value="ECO:0007669"/>
    <property type="project" value="TreeGrafter"/>
</dbReference>
<dbReference type="CDD" id="cd07698">
    <property type="entry name" value="IgC1_MHC_I_alpha3"/>
    <property type="match status" value="1"/>
</dbReference>
<dbReference type="SUPFAM" id="SSF48726">
    <property type="entry name" value="Immunoglobulin"/>
    <property type="match status" value="1"/>
</dbReference>
<dbReference type="PANTHER" id="PTHR16675">
    <property type="entry name" value="MHC CLASS I-RELATED"/>
    <property type="match status" value="1"/>
</dbReference>
<dbReference type="GO" id="GO:0001916">
    <property type="term" value="P:positive regulation of T cell mediated cytotoxicity"/>
    <property type="evidence" value="ECO:0007669"/>
    <property type="project" value="TreeGrafter"/>
</dbReference>
<evidence type="ECO:0000256" key="3">
    <source>
        <dbReference type="ARBA" id="ARBA00006909"/>
    </source>
</evidence>
<evidence type="ECO:0000313" key="14">
    <source>
        <dbReference type="Proteomes" id="UP000694386"/>
    </source>
</evidence>
<dbReference type="GO" id="GO:0098553">
    <property type="term" value="C:lumenal side of endoplasmic reticulum membrane"/>
    <property type="evidence" value="ECO:0007669"/>
    <property type="project" value="UniProtKB-ARBA"/>
</dbReference>
<dbReference type="GO" id="GO:0042612">
    <property type="term" value="C:MHC class I protein complex"/>
    <property type="evidence" value="ECO:0007669"/>
    <property type="project" value="UniProtKB-KW"/>
</dbReference>
<accession>A0A8C2M228</accession>
<dbReference type="Gene3D" id="2.60.40.10">
    <property type="entry name" value="Immunoglobulins"/>
    <property type="match status" value="1"/>
</dbReference>
<keyword evidence="5" id="KW-0812">Transmembrane</keyword>
<evidence type="ECO:0000256" key="1">
    <source>
        <dbReference type="ARBA" id="ARBA00002297"/>
    </source>
</evidence>
<dbReference type="Pfam" id="PF07654">
    <property type="entry name" value="C1-set"/>
    <property type="match status" value="1"/>
</dbReference>
<dbReference type="InterPro" id="IPR003006">
    <property type="entry name" value="Ig/MHC_CS"/>
</dbReference>
<name>A0A8C2M228_CRIGR</name>
<evidence type="ECO:0000259" key="12">
    <source>
        <dbReference type="PROSITE" id="PS50835"/>
    </source>
</evidence>
<dbReference type="InterPro" id="IPR003597">
    <property type="entry name" value="Ig_C1-set"/>
</dbReference>
<evidence type="ECO:0000256" key="7">
    <source>
        <dbReference type="ARBA" id="ARBA00022989"/>
    </source>
</evidence>
<comment type="similarity">
    <text evidence="3 10">Belongs to the MHC class I family.</text>
</comment>
<dbReference type="InterPro" id="IPR050208">
    <property type="entry name" value="MHC_class-I_related"/>
</dbReference>
<organism evidence="13 14">
    <name type="scientific">Cricetulus griseus</name>
    <name type="common">Chinese hamster</name>
    <name type="synonym">Cricetulus barabensis griseus</name>
    <dbReference type="NCBI Taxonomy" id="10029"/>
    <lineage>
        <taxon>Eukaryota</taxon>
        <taxon>Metazoa</taxon>
        <taxon>Chordata</taxon>
        <taxon>Craniata</taxon>
        <taxon>Vertebrata</taxon>
        <taxon>Euteleostomi</taxon>
        <taxon>Mammalia</taxon>
        <taxon>Eutheria</taxon>
        <taxon>Euarchontoglires</taxon>
        <taxon>Glires</taxon>
        <taxon>Rodentia</taxon>
        <taxon>Myomorpha</taxon>
        <taxon>Muroidea</taxon>
        <taxon>Cricetidae</taxon>
        <taxon>Cricetinae</taxon>
        <taxon>Cricetulus</taxon>
    </lineage>
</organism>
<protein>
    <recommendedName>
        <fullName evidence="12">Ig-like domain-containing protein</fullName>
    </recommendedName>
</protein>
<dbReference type="GO" id="GO:0005615">
    <property type="term" value="C:extracellular space"/>
    <property type="evidence" value="ECO:0007669"/>
    <property type="project" value="TreeGrafter"/>
</dbReference>
<dbReference type="GO" id="GO:0030670">
    <property type="term" value="C:phagocytic vesicle membrane"/>
    <property type="evidence" value="ECO:0007669"/>
    <property type="project" value="UniProtKB-ARBA"/>
</dbReference>
<dbReference type="InterPro" id="IPR011161">
    <property type="entry name" value="MHC_I-like_Ag-recog"/>
</dbReference>
<keyword evidence="8" id="KW-0472">Membrane</keyword>
<keyword evidence="9" id="KW-0325">Glycoprotein</keyword>
<dbReference type="InterPro" id="IPR007110">
    <property type="entry name" value="Ig-like_dom"/>
</dbReference>
<dbReference type="GO" id="GO:0006955">
    <property type="term" value="P:immune response"/>
    <property type="evidence" value="ECO:0007669"/>
    <property type="project" value="TreeGrafter"/>
</dbReference>
<dbReference type="SUPFAM" id="SSF54452">
    <property type="entry name" value="MHC antigen-recognition domain"/>
    <property type="match status" value="1"/>
</dbReference>
<dbReference type="InterPro" id="IPR011162">
    <property type="entry name" value="MHC_I/II-like_Ag-recog"/>
</dbReference>
<dbReference type="SMART" id="SM00407">
    <property type="entry name" value="IGc1"/>
    <property type="match status" value="1"/>
</dbReference>
<dbReference type="PRINTS" id="PR01638">
    <property type="entry name" value="MHCCLASSI"/>
</dbReference>
<dbReference type="GO" id="GO:0009897">
    <property type="term" value="C:external side of plasma membrane"/>
    <property type="evidence" value="ECO:0007669"/>
    <property type="project" value="TreeGrafter"/>
</dbReference>
<feature type="domain" description="Ig-like" evidence="12">
    <location>
        <begin position="204"/>
        <end position="292"/>
    </location>
</feature>
<dbReference type="FunFam" id="3.30.500.10:FF:000001">
    <property type="entry name" value="H-2 class I histocompatibility antigen, alpha chain"/>
    <property type="match status" value="1"/>
</dbReference>
<dbReference type="PROSITE" id="PS00290">
    <property type="entry name" value="IG_MHC"/>
    <property type="match status" value="1"/>
</dbReference>
<dbReference type="InterPro" id="IPR013783">
    <property type="entry name" value="Ig-like_fold"/>
</dbReference>
<dbReference type="GO" id="GO:0005102">
    <property type="term" value="F:signaling receptor binding"/>
    <property type="evidence" value="ECO:0007669"/>
    <property type="project" value="TreeGrafter"/>
</dbReference>
<keyword evidence="7" id="KW-1133">Transmembrane helix</keyword>
<comment type="subcellular location">
    <subcellularLocation>
        <location evidence="2">Membrane</location>
        <topology evidence="2">Single-pass type I membrane protein</topology>
    </subcellularLocation>
</comment>